<feature type="transmembrane region" description="Helical" evidence="2">
    <location>
        <begin position="450"/>
        <end position="474"/>
    </location>
</feature>
<protein>
    <submittedName>
        <fullName evidence="3">Uncharacterized protein</fullName>
    </submittedName>
</protein>
<feature type="transmembrane region" description="Helical" evidence="2">
    <location>
        <begin position="141"/>
        <end position="160"/>
    </location>
</feature>
<name>A0A0S4N934_9BACT</name>
<organism evidence="3 4">
    <name type="scientific">Candidatus Thermokryptus mobilis</name>
    <dbReference type="NCBI Taxonomy" id="1643428"/>
    <lineage>
        <taxon>Bacteria</taxon>
        <taxon>Pseudomonadati</taxon>
        <taxon>Candidatus Kryptoniota</taxon>
        <taxon>Candidatus Thermokryptus</taxon>
    </lineage>
</organism>
<keyword evidence="4" id="KW-1185">Reference proteome</keyword>
<dbReference type="Proteomes" id="UP000320623">
    <property type="component" value="Unassembled WGS sequence"/>
</dbReference>
<dbReference type="InterPro" id="IPR021280">
    <property type="entry name" value="TMEM260-like"/>
</dbReference>
<dbReference type="STRING" id="1643428.GCA_001442855_01783"/>
<dbReference type="PANTHER" id="PTHR16214">
    <property type="entry name" value="TRANSMEMBRANE PROTEIN 260"/>
    <property type="match status" value="1"/>
</dbReference>
<feature type="transmembrane region" description="Helical" evidence="2">
    <location>
        <begin position="242"/>
        <end position="261"/>
    </location>
</feature>
<evidence type="ECO:0000256" key="1">
    <source>
        <dbReference type="PROSITE-ProRule" id="PRU00339"/>
    </source>
</evidence>
<reference evidence="4" key="1">
    <citation type="submission" date="2015-11" db="EMBL/GenBank/DDBJ databases">
        <authorList>
            <person name="Varghese N."/>
        </authorList>
    </citation>
    <scope>NUCLEOTIDE SEQUENCE [LARGE SCALE GENOMIC DNA]</scope>
</reference>
<proteinExistence type="predicted"/>
<dbReference type="PROSITE" id="PS50005">
    <property type="entry name" value="TPR"/>
    <property type="match status" value="1"/>
</dbReference>
<feature type="transmembrane region" description="Helical" evidence="2">
    <location>
        <begin position="397"/>
        <end position="413"/>
    </location>
</feature>
<evidence type="ECO:0000313" key="4">
    <source>
        <dbReference type="Proteomes" id="UP000320623"/>
    </source>
</evidence>
<accession>A0A0S4N934</accession>
<keyword evidence="2" id="KW-0812">Transmembrane</keyword>
<dbReference type="RefSeq" id="WP_140945546.1">
    <property type="nucleotide sequence ID" value="NZ_FAOO01000014.1"/>
</dbReference>
<keyword evidence="1" id="KW-0802">TPR repeat</keyword>
<feature type="transmembrane region" description="Helical" evidence="2">
    <location>
        <begin position="420"/>
        <end position="438"/>
    </location>
</feature>
<feature type="transmembrane region" description="Helical" evidence="2">
    <location>
        <begin position="76"/>
        <end position="94"/>
    </location>
</feature>
<evidence type="ECO:0000256" key="2">
    <source>
        <dbReference type="SAM" id="Phobius"/>
    </source>
</evidence>
<dbReference type="InterPro" id="IPR019734">
    <property type="entry name" value="TPR_rpt"/>
</dbReference>
<dbReference type="PANTHER" id="PTHR16214:SF3">
    <property type="entry name" value="TRANSMEMBRANE PROTEIN 260"/>
    <property type="match status" value="1"/>
</dbReference>
<feature type="transmembrane region" description="Helical" evidence="2">
    <location>
        <begin position="268"/>
        <end position="290"/>
    </location>
</feature>
<feature type="transmembrane region" description="Helical" evidence="2">
    <location>
        <begin position="172"/>
        <end position="201"/>
    </location>
</feature>
<sequence>MGKLKLNHVVAFVLFLISLVVFALTVQPSVPFWDCGEFIAVSYTLGVPHPPGAPFFIILGRIATLLPIAEDIAKRVNLVSAFVSALTVMFLYLITVRLILRWKANPQDFVDKLIVYGAPVVGALALSFSDTFWFNAVEAEVYATSLFLMSFAIWLGMVWFEKADKIESDRLILLIAYVIGLSIGVHLLSILTIFTLAMLVYFRFREKVDIKSFTVMGIIAVGIFFLIYKVIIFWIPSMLDDMPAVPAVIALVVSYGIYYSYRNKQRILFNFLMGIFLVFLGYTTYALIIIRANDKPAINENAPDNLVKFVKYLEREQYGEQPSPFKRRWSQEPTHQENYQKYQSDWDFFLRYQLNHMFFRYFFWNFVGRAGDVQDAPAVFLKSESGWGKPSEFPNRYFALPLLLGIFGLYYHYRKDWKMFLSYLALFLVTGIGLAVYLNMPEPQPRERDYVFAGSFFAFSIWIGIGTAGLIELISDLIQSEKMKKIYSVGVLAVAIFVVPVNMAIQNWDDHDRSGNYVPWDYSYNLLQSCEKDAILFTNGDNDTFPLWYLQEVEGIRTDIRVVNLSLLNTDWYILQLKHEEPHGAKKVPISLSDNIIRRLGLVQWEPRDVSIPVPREVYEKFGIKDTSIINQGKITFRMPNTIQFGEIKAIRVQDIMVRDIIETNKWERPIYFAVTVSPDNFIGLDEYLRMEGLAYRVVPFKNPKGSPTFVEEEVMKECLFNEPEGFYREPRYGFKFRNLNNPNVHFFETDRNLMQNYRNAFLKLAIYYYENGRDTAKVIEVLDRMESKIPNDVLPMDYRLRYDVARLYDIVGAKEKFMKIAKEIEPIALEQINREPMNIYGEYNPYVILVNLYEMMGEYKKAIDILNRVLVYYPQQYQHLVKERISRLEEKMKENKK</sequence>
<dbReference type="AlphaFoldDB" id="A0A0S4N934"/>
<feature type="transmembrane region" description="Helical" evidence="2">
    <location>
        <begin position="486"/>
        <end position="505"/>
    </location>
</feature>
<dbReference type="OrthoDB" id="9807602at2"/>
<dbReference type="Pfam" id="PF11028">
    <property type="entry name" value="TMEM260-like"/>
    <property type="match status" value="1"/>
</dbReference>
<feature type="repeat" description="TPR" evidence="1">
    <location>
        <begin position="844"/>
        <end position="877"/>
    </location>
</feature>
<keyword evidence="2" id="KW-1133">Transmembrane helix</keyword>
<feature type="transmembrane region" description="Helical" evidence="2">
    <location>
        <begin position="114"/>
        <end position="134"/>
    </location>
</feature>
<keyword evidence="2" id="KW-0472">Membrane</keyword>
<dbReference type="InterPro" id="IPR052724">
    <property type="entry name" value="GT117_domain-containing"/>
</dbReference>
<feature type="transmembrane region" description="Helical" evidence="2">
    <location>
        <begin position="52"/>
        <end position="69"/>
    </location>
</feature>
<feature type="transmembrane region" description="Helical" evidence="2">
    <location>
        <begin position="213"/>
        <end position="236"/>
    </location>
</feature>
<gene>
    <name evidence="3" type="ORF">JGI1_01820</name>
</gene>
<evidence type="ECO:0000313" key="3">
    <source>
        <dbReference type="EMBL" id="CUU07504.1"/>
    </source>
</evidence>
<dbReference type="EMBL" id="FAOO01000014">
    <property type="protein sequence ID" value="CUU07504.1"/>
    <property type="molecule type" value="Genomic_DNA"/>
</dbReference>